<evidence type="ECO:0000313" key="3">
    <source>
        <dbReference type="Proteomes" id="UP000325672"/>
    </source>
</evidence>
<organism evidence="2 3">
    <name type="scientific">Aspergillus pseudotamarii</name>
    <dbReference type="NCBI Taxonomy" id="132259"/>
    <lineage>
        <taxon>Eukaryota</taxon>
        <taxon>Fungi</taxon>
        <taxon>Dikarya</taxon>
        <taxon>Ascomycota</taxon>
        <taxon>Pezizomycotina</taxon>
        <taxon>Eurotiomycetes</taxon>
        <taxon>Eurotiomycetidae</taxon>
        <taxon>Eurotiales</taxon>
        <taxon>Aspergillaceae</taxon>
        <taxon>Aspergillus</taxon>
        <taxon>Aspergillus subgen. Circumdati</taxon>
    </lineage>
</organism>
<dbReference type="EMBL" id="ML743575">
    <property type="protein sequence ID" value="KAE8137751.1"/>
    <property type="molecule type" value="Genomic_DNA"/>
</dbReference>
<dbReference type="PANTHER" id="PTHR28629">
    <property type="entry name" value="TRIOKINASE/FMN CYCLASE"/>
    <property type="match status" value="1"/>
</dbReference>
<dbReference type="OrthoDB" id="1724672at2759"/>
<dbReference type="Pfam" id="PF02733">
    <property type="entry name" value="Dak1"/>
    <property type="match status" value="1"/>
</dbReference>
<dbReference type="GO" id="GO:0019563">
    <property type="term" value="P:glycerol catabolic process"/>
    <property type="evidence" value="ECO:0007669"/>
    <property type="project" value="TreeGrafter"/>
</dbReference>
<feature type="domain" description="DhaK" evidence="1">
    <location>
        <begin position="1"/>
        <end position="156"/>
    </location>
</feature>
<dbReference type="AlphaFoldDB" id="A0A5N6SVE5"/>
<dbReference type="GO" id="GO:0005829">
    <property type="term" value="C:cytosol"/>
    <property type="evidence" value="ECO:0007669"/>
    <property type="project" value="TreeGrafter"/>
</dbReference>
<proteinExistence type="predicted"/>
<dbReference type="PANTHER" id="PTHR28629:SF14">
    <property type="entry name" value="DIHYDROXYACETONE KINASE 1"/>
    <property type="match status" value="1"/>
</dbReference>
<dbReference type="InterPro" id="IPR050861">
    <property type="entry name" value="Dihydroxyacetone_Kinase"/>
</dbReference>
<dbReference type="InterPro" id="IPR004006">
    <property type="entry name" value="DhaK_dom"/>
</dbReference>
<dbReference type="GeneID" id="43644056"/>
<gene>
    <name evidence="2" type="ORF">BDV38DRAFT_282684</name>
</gene>
<sequence length="156" mass="16535">MTTKHSINYGTTLVQDSLHRLILSNPFLRYDEGIKGLVGDGLLSAGVSGSISASPSVHQIQTTKSRVGDSAGALLVTMNYTGDILYFHLAAEKSHLAGFDTAVLVVGDDVLVGRRKSGRVGRRGLAGAVLVEKVLGSLAKQDKMNISYSAKSVKTY</sequence>
<keyword evidence="3" id="KW-1185">Reference proteome</keyword>
<dbReference type="Proteomes" id="UP000325672">
    <property type="component" value="Unassembled WGS sequence"/>
</dbReference>
<reference evidence="2 3" key="1">
    <citation type="submission" date="2019-04" db="EMBL/GenBank/DDBJ databases">
        <title>Friends and foes A comparative genomics study of 23 Aspergillus species from section Flavi.</title>
        <authorList>
            <consortium name="DOE Joint Genome Institute"/>
            <person name="Kjaerbolling I."/>
            <person name="Vesth T."/>
            <person name="Frisvad J.C."/>
            <person name="Nybo J.L."/>
            <person name="Theobald S."/>
            <person name="Kildgaard S."/>
            <person name="Isbrandt T."/>
            <person name="Kuo A."/>
            <person name="Sato A."/>
            <person name="Lyhne E.K."/>
            <person name="Kogle M.E."/>
            <person name="Wiebenga A."/>
            <person name="Kun R.S."/>
            <person name="Lubbers R.J."/>
            <person name="Makela M.R."/>
            <person name="Barry K."/>
            <person name="Chovatia M."/>
            <person name="Clum A."/>
            <person name="Daum C."/>
            <person name="Haridas S."/>
            <person name="He G."/>
            <person name="LaButti K."/>
            <person name="Lipzen A."/>
            <person name="Mondo S."/>
            <person name="Riley R."/>
            <person name="Salamov A."/>
            <person name="Simmons B.A."/>
            <person name="Magnuson J.K."/>
            <person name="Henrissat B."/>
            <person name="Mortensen U.H."/>
            <person name="Larsen T.O."/>
            <person name="Devries R.P."/>
            <person name="Grigoriev I.V."/>
            <person name="Machida M."/>
            <person name="Baker S.E."/>
            <person name="Andersen M.R."/>
        </authorList>
    </citation>
    <scope>NUCLEOTIDE SEQUENCE [LARGE SCALE GENOMIC DNA]</scope>
    <source>
        <strain evidence="2 3">CBS 117625</strain>
    </source>
</reference>
<accession>A0A5N6SVE5</accession>
<evidence type="ECO:0000313" key="2">
    <source>
        <dbReference type="EMBL" id="KAE8137751.1"/>
    </source>
</evidence>
<dbReference type="SUPFAM" id="SSF82549">
    <property type="entry name" value="DAK1/DegV-like"/>
    <property type="match status" value="1"/>
</dbReference>
<dbReference type="RefSeq" id="XP_031913814.1">
    <property type="nucleotide sequence ID" value="XM_032059846.1"/>
</dbReference>
<protein>
    <submittedName>
        <fullName evidence="2">Dak1 domain-containing protein</fullName>
    </submittedName>
</protein>
<dbReference type="Gene3D" id="3.40.50.10440">
    <property type="entry name" value="Dihydroxyacetone kinase, domain 1"/>
    <property type="match status" value="1"/>
</dbReference>
<dbReference type="PROSITE" id="PS51481">
    <property type="entry name" value="DHAK"/>
    <property type="match status" value="1"/>
</dbReference>
<evidence type="ECO:0000259" key="1">
    <source>
        <dbReference type="PROSITE" id="PS51481"/>
    </source>
</evidence>
<name>A0A5N6SVE5_ASPPS</name>
<dbReference type="GO" id="GO:0004371">
    <property type="term" value="F:glycerone kinase activity"/>
    <property type="evidence" value="ECO:0007669"/>
    <property type="project" value="InterPro"/>
</dbReference>